<evidence type="ECO:0000259" key="2">
    <source>
        <dbReference type="Pfam" id="PF18590"/>
    </source>
</evidence>
<evidence type="ECO:0000313" key="3">
    <source>
        <dbReference type="EMBL" id="CAJ1931089.1"/>
    </source>
</evidence>
<dbReference type="AlphaFoldDB" id="A0AAD2FH29"/>
<name>A0AAD2FH29_9STRA</name>
<evidence type="ECO:0000313" key="4">
    <source>
        <dbReference type="Proteomes" id="UP001295423"/>
    </source>
</evidence>
<feature type="domain" description="Immune mapped protein 2 N-terminal" evidence="2">
    <location>
        <begin position="51"/>
        <end position="136"/>
    </location>
</feature>
<proteinExistence type="predicted"/>
<accession>A0AAD2FH29</accession>
<reference evidence="3" key="1">
    <citation type="submission" date="2023-08" db="EMBL/GenBank/DDBJ databases">
        <authorList>
            <person name="Audoor S."/>
            <person name="Bilcke G."/>
        </authorList>
    </citation>
    <scope>NUCLEOTIDE SEQUENCE</scope>
</reference>
<feature type="region of interest" description="Disordered" evidence="1">
    <location>
        <begin position="1"/>
        <end position="43"/>
    </location>
</feature>
<gene>
    <name evidence="3" type="ORF">CYCCA115_LOCUS2231</name>
</gene>
<feature type="compositionally biased region" description="Polar residues" evidence="1">
    <location>
        <begin position="1"/>
        <end position="12"/>
    </location>
</feature>
<sequence>MGCNASKQEGNVSRSAPGGGSKAKGGKAKAGKSKSKGFASATSAPVPDGGACYLVYEPDSSGRLVEHYSKTAIEGAIGRWTPGKDKKIAGFKFTQNHGKVILIGNCSGGVAGRKAYCAGWNQFVKSAKLNKGEIMFWEPLEGVKGLPVDVWLYTDDNRPGFQSMKLETGVAVTLDKMQGVATLPKDSDFYEGVQIDLFKWLDDGNSKGASIKF</sequence>
<dbReference type="Pfam" id="PF18590">
    <property type="entry name" value="IMP2_N"/>
    <property type="match status" value="1"/>
</dbReference>
<evidence type="ECO:0000256" key="1">
    <source>
        <dbReference type="SAM" id="MobiDB-lite"/>
    </source>
</evidence>
<organism evidence="3 4">
    <name type="scientific">Cylindrotheca closterium</name>
    <dbReference type="NCBI Taxonomy" id="2856"/>
    <lineage>
        <taxon>Eukaryota</taxon>
        <taxon>Sar</taxon>
        <taxon>Stramenopiles</taxon>
        <taxon>Ochrophyta</taxon>
        <taxon>Bacillariophyta</taxon>
        <taxon>Bacillariophyceae</taxon>
        <taxon>Bacillariophycidae</taxon>
        <taxon>Bacillariales</taxon>
        <taxon>Bacillariaceae</taxon>
        <taxon>Cylindrotheca</taxon>
    </lineage>
</organism>
<dbReference type="InterPro" id="IPR040955">
    <property type="entry name" value="IMP2_N"/>
</dbReference>
<keyword evidence="4" id="KW-1185">Reference proteome</keyword>
<comment type="caution">
    <text evidence="3">The sequence shown here is derived from an EMBL/GenBank/DDBJ whole genome shotgun (WGS) entry which is preliminary data.</text>
</comment>
<dbReference type="EMBL" id="CAKOGP040000125">
    <property type="protein sequence ID" value="CAJ1931089.1"/>
    <property type="molecule type" value="Genomic_DNA"/>
</dbReference>
<protein>
    <recommendedName>
        <fullName evidence="2">Immune mapped protein 2 N-terminal domain-containing protein</fullName>
    </recommendedName>
</protein>
<dbReference type="Proteomes" id="UP001295423">
    <property type="component" value="Unassembled WGS sequence"/>
</dbReference>
<feature type="compositionally biased region" description="Basic residues" evidence="1">
    <location>
        <begin position="24"/>
        <end position="35"/>
    </location>
</feature>